<feature type="compositionally biased region" description="Low complexity" evidence="1">
    <location>
        <begin position="244"/>
        <end position="263"/>
    </location>
</feature>
<feature type="region of interest" description="Disordered" evidence="1">
    <location>
        <begin position="1"/>
        <end position="138"/>
    </location>
</feature>
<feature type="compositionally biased region" description="Gly residues" evidence="1">
    <location>
        <begin position="42"/>
        <end position="53"/>
    </location>
</feature>
<feature type="compositionally biased region" description="Basic and acidic residues" evidence="1">
    <location>
        <begin position="423"/>
        <end position="445"/>
    </location>
</feature>
<reference evidence="2" key="1">
    <citation type="submission" date="2021-01" db="EMBL/GenBank/DDBJ databases">
        <authorList>
            <person name="Corre E."/>
            <person name="Pelletier E."/>
            <person name="Niang G."/>
            <person name="Scheremetjew M."/>
            <person name="Finn R."/>
            <person name="Kale V."/>
            <person name="Holt S."/>
            <person name="Cochrane G."/>
            <person name="Meng A."/>
            <person name="Brown T."/>
            <person name="Cohen L."/>
        </authorList>
    </citation>
    <scope>NUCLEOTIDE SEQUENCE</scope>
    <source>
        <strain evidence="2">CCMP3303</strain>
    </source>
</reference>
<dbReference type="EMBL" id="HBEJ01000187">
    <property type="protein sequence ID" value="CAD8358663.1"/>
    <property type="molecule type" value="Transcribed_RNA"/>
</dbReference>
<feature type="compositionally biased region" description="Acidic residues" evidence="1">
    <location>
        <begin position="230"/>
        <end position="239"/>
    </location>
</feature>
<feature type="compositionally biased region" description="Basic and acidic residues" evidence="1">
    <location>
        <begin position="455"/>
        <end position="468"/>
    </location>
</feature>
<protein>
    <submittedName>
        <fullName evidence="2">Uncharacterized protein</fullName>
    </submittedName>
</protein>
<name>A0A7S0ABV2_9STRA</name>
<feature type="compositionally biased region" description="Acidic residues" evidence="1">
    <location>
        <begin position="196"/>
        <end position="213"/>
    </location>
</feature>
<accession>A0A7S0ABV2</accession>
<feature type="compositionally biased region" description="Low complexity" evidence="1">
    <location>
        <begin position="1"/>
        <end position="13"/>
    </location>
</feature>
<evidence type="ECO:0000313" key="2">
    <source>
        <dbReference type="EMBL" id="CAD8358663.1"/>
    </source>
</evidence>
<feature type="compositionally biased region" description="Polar residues" evidence="1">
    <location>
        <begin position="171"/>
        <end position="181"/>
    </location>
</feature>
<feature type="region of interest" description="Disordered" evidence="1">
    <location>
        <begin position="362"/>
        <end position="384"/>
    </location>
</feature>
<gene>
    <name evidence="2" type="ORF">MPOL1434_LOCUS105</name>
</gene>
<feature type="region of interest" description="Disordered" evidence="1">
    <location>
        <begin position="423"/>
        <end position="468"/>
    </location>
</feature>
<feature type="compositionally biased region" description="Polar residues" evidence="1">
    <location>
        <begin position="630"/>
        <end position="639"/>
    </location>
</feature>
<dbReference type="AlphaFoldDB" id="A0A7S0ABV2"/>
<feature type="region of interest" description="Disordered" evidence="1">
    <location>
        <begin position="165"/>
        <end position="271"/>
    </location>
</feature>
<feature type="compositionally biased region" description="Polar residues" evidence="1">
    <location>
        <begin position="366"/>
        <end position="381"/>
    </location>
</feature>
<sequence length="799" mass="88038">MSATTGSTATATGRPERAPSYAVAAPRRSSIRDKNRRILAGPGPGGSKPGPGGVKPRRHNNARSAPSSYTRIGTPRTPPPRSPFSSSNKTQYKSQSHQKHTVYIQNSSTLARREQEMLKKGKLGQRAGSQGTVTTRSLTTATIGSQSTLNATFDEHDNESARSFEYLGGTNADNNSSTFSPTAGAFRYDESNTSDGADDESTYYEEEESMDDEREWRRDNLLLEMLQEASEGETEVYEEESSHRSFSPSAASSSSGHTSLGPSDTNSDDDDIVDVDVKEHDQSFLNPSVRSLRCSTLNQNKDETLAKEVDVVDKSVSSRRSSHHHRPPVAVVFEIDDYTSDSGALGEDSLLDFVRDFTEEMKDNSADGTGTRSSSQSNGNVLTARPSVRVYSTLGARRCDLKTMKQRVLSSETILSTILENRAKKQKDCHGMPEEEPKTPTEEATRSLPSNDSTAEERPYHRRQFSKEMSTEDIVCSMRGEDVLLTTPRTQRKMATKTQDNERIPQEVKIRDSLTSLSTSSTDTRSRETNATNIHVSATEHKFTTTLNEETERRRRRLQELRARREADRPSVPTANIPSINWQSYSASVHFDRSARRQQTPLRPIMHNKPPLKRDESTTTGNTGFSTPTVPTSNLTRQGMRSHRAKSSSTQFISSRPPALPKKKEAGLSRFLSKFSGSKASKKQSRQANAQPMTAGAAYRAAVAARSRPNGTQSYSTPPRRANQPINTVRVHSIAGTDPNPCFHQPPPPRIQQYGGQRPLATSTQPTRCFDNDSTCTSVFGRCPDDVAASTAKAAAAWV</sequence>
<organism evidence="2">
    <name type="scientific">Minutocellus polymorphus</name>
    <dbReference type="NCBI Taxonomy" id="265543"/>
    <lineage>
        <taxon>Eukaryota</taxon>
        <taxon>Sar</taxon>
        <taxon>Stramenopiles</taxon>
        <taxon>Ochrophyta</taxon>
        <taxon>Bacillariophyta</taxon>
        <taxon>Mediophyceae</taxon>
        <taxon>Cymatosirophycidae</taxon>
        <taxon>Cymatosirales</taxon>
        <taxon>Cymatosiraceae</taxon>
        <taxon>Minutocellus</taxon>
    </lineage>
</organism>
<feature type="region of interest" description="Disordered" evidence="1">
    <location>
        <begin position="593"/>
        <end position="665"/>
    </location>
</feature>
<feature type="compositionally biased region" description="Polar residues" evidence="1">
    <location>
        <begin position="127"/>
        <end position="138"/>
    </location>
</feature>
<feature type="compositionally biased region" description="Low complexity" evidence="1">
    <location>
        <begin position="618"/>
        <end position="629"/>
    </location>
</feature>
<feature type="compositionally biased region" description="Polar residues" evidence="1">
    <location>
        <begin position="62"/>
        <end position="71"/>
    </location>
</feature>
<evidence type="ECO:0000256" key="1">
    <source>
        <dbReference type="SAM" id="MobiDB-lite"/>
    </source>
</evidence>
<proteinExistence type="predicted"/>